<organism evidence="4 5">
    <name type="scientific">Angomonas deanei</name>
    <dbReference type="NCBI Taxonomy" id="59799"/>
    <lineage>
        <taxon>Eukaryota</taxon>
        <taxon>Discoba</taxon>
        <taxon>Euglenozoa</taxon>
        <taxon>Kinetoplastea</taxon>
        <taxon>Metakinetoplastina</taxon>
        <taxon>Trypanosomatida</taxon>
        <taxon>Trypanosomatidae</taxon>
        <taxon>Strigomonadinae</taxon>
        <taxon>Angomonas</taxon>
    </lineage>
</organism>
<reference evidence="4 5" key="1">
    <citation type="submission" date="2020-08" db="EMBL/GenBank/DDBJ databases">
        <authorList>
            <person name="Newling K."/>
            <person name="Davey J."/>
            <person name="Forrester S."/>
        </authorList>
    </citation>
    <scope>NUCLEOTIDE SEQUENCE [LARGE SCALE GENOMIC DNA]</scope>
    <source>
        <strain evidence="5">Crithidia deanei Carvalho (ATCC PRA-265)</strain>
    </source>
</reference>
<evidence type="ECO:0008006" key="6">
    <source>
        <dbReference type="Google" id="ProtNLM"/>
    </source>
</evidence>
<dbReference type="SUPFAM" id="SSF56219">
    <property type="entry name" value="DNase I-like"/>
    <property type="match status" value="1"/>
</dbReference>
<proteinExistence type="inferred from homology"/>
<dbReference type="PANTHER" id="PTHR12121">
    <property type="entry name" value="CARBON CATABOLITE REPRESSOR PROTEIN 4"/>
    <property type="match status" value="1"/>
</dbReference>
<dbReference type="InterPro" id="IPR050410">
    <property type="entry name" value="CCR4/nocturin_mRNA_transcr"/>
</dbReference>
<dbReference type="InterPro" id="IPR036691">
    <property type="entry name" value="Endo/exonu/phosph_ase_sf"/>
</dbReference>
<feature type="compositionally biased region" description="Basic residues" evidence="3">
    <location>
        <begin position="210"/>
        <end position="219"/>
    </location>
</feature>
<evidence type="ECO:0000256" key="1">
    <source>
        <dbReference type="ARBA" id="ARBA00010774"/>
    </source>
</evidence>
<dbReference type="PANTHER" id="PTHR12121:SF45">
    <property type="entry name" value="NOCTURNIN"/>
    <property type="match status" value="1"/>
</dbReference>
<name>A0A7G2CGT9_9TRYP</name>
<dbReference type="GO" id="GO:0000175">
    <property type="term" value="F:3'-5'-RNA exonuclease activity"/>
    <property type="evidence" value="ECO:0007669"/>
    <property type="project" value="TreeGrafter"/>
</dbReference>
<accession>A0A7G2CGT9</accession>
<dbReference type="VEuPathDB" id="TriTrypDB:ADEAN_000645900"/>
<keyword evidence="5" id="KW-1185">Reference proteome</keyword>
<evidence type="ECO:0000313" key="4">
    <source>
        <dbReference type="EMBL" id="CAD2218966.1"/>
    </source>
</evidence>
<dbReference type="GO" id="GO:0006139">
    <property type="term" value="P:nucleobase-containing compound metabolic process"/>
    <property type="evidence" value="ECO:0007669"/>
    <property type="project" value="UniProtKB-ARBA"/>
</dbReference>
<gene>
    <name evidence="4" type="ORF">ADEAN_000645900</name>
</gene>
<protein>
    <recommendedName>
        <fullName evidence="6">Endonuclease/Exonuclease/phosphatase family</fullName>
    </recommendedName>
</protein>
<keyword evidence="2" id="KW-0378">Hydrolase</keyword>
<comment type="similarity">
    <text evidence="1">Belongs to the CCR4/nocturin family.</text>
</comment>
<dbReference type="Gene3D" id="3.60.10.10">
    <property type="entry name" value="Endonuclease/exonuclease/phosphatase"/>
    <property type="match status" value="1"/>
</dbReference>
<dbReference type="AlphaFoldDB" id="A0A7G2CGT9"/>
<evidence type="ECO:0000256" key="3">
    <source>
        <dbReference type="SAM" id="MobiDB-lite"/>
    </source>
</evidence>
<dbReference type="EMBL" id="LR877156">
    <property type="protein sequence ID" value="CAD2218966.1"/>
    <property type="molecule type" value="Genomic_DNA"/>
</dbReference>
<sequence length="219" mass="24328">MDGTAIYYNKNRFTLLEKVAVRFNALAQADNGLTAYERKKLQVDSHNVALIVVLRDHLLPSQVYIVGGVHLIWQRVEAQLWQSNRLMNVVEQLKAKYQGGGGSVRSPIVAETPKGSQSGTRSSIDFSTQYTVTCILGGDFNIERTNPTFSYLRNGVVPPDTPVFKYWKAELEGESGSPTLLPPPERRITSQFPSPPTGDRSPHACAAARPARRRYPRGT</sequence>
<dbReference type="OrthoDB" id="428734at2759"/>
<feature type="region of interest" description="Disordered" evidence="3">
    <location>
        <begin position="174"/>
        <end position="219"/>
    </location>
</feature>
<evidence type="ECO:0000313" key="5">
    <source>
        <dbReference type="Proteomes" id="UP000515908"/>
    </source>
</evidence>
<dbReference type="Proteomes" id="UP000515908">
    <property type="component" value="Chromosome 12"/>
</dbReference>
<evidence type="ECO:0000256" key="2">
    <source>
        <dbReference type="ARBA" id="ARBA00022801"/>
    </source>
</evidence>